<dbReference type="GO" id="GO:0005829">
    <property type="term" value="C:cytosol"/>
    <property type="evidence" value="ECO:0007669"/>
    <property type="project" value="TreeGrafter"/>
</dbReference>
<dbReference type="Pfam" id="PF13087">
    <property type="entry name" value="AAA_12"/>
    <property type="match status" value="1"/>
</dbReference>
<dbReference type="SUPFAM" id="SSF52540">
    <property type="entry name" value="P-loop containing nucleoside triphosphate hydrolases"/>
    <property type="match status" value="1"/>
</dbReference>
<feature type="non-terminal residue" evidence="2">
    <location>
        <position position="1"/>
    </location>
</feature>
<organism evidence="2">
    <name type="scientific">Aphanomyces stellatus</name>
    <dbReference type="NCBI Taxonomy" id="120398"/>
    <lineage>
        <taxon>Eukaryota</taxon>
        <taxon>Sar</taxon>
        <taxon>Stramenopiles</taxon>
        <taxon>Oomycota</taxon>
        <taxon>Saprolegniomycetes</taxon>
        <taxon>Saprolegniales</taxon>
        <taxon>Verrucalvaceae</taxon>
        <taxon>Aphanomyces</taxon>
    </lineage>
</organism>
<dbReference type="Gene3D" id="3.40.50.300">
    <property type="entry name" value="P-loop containing nucleotide triphosphate hydrolases"/>
    <property type="match status" value="1"/>
</dbReference>
<dbReference type="AlphaFoldDB" id="A0A6A4YJV3"/>
<dbReference type="PANTHER" id="PTHR10887">
    <property type="entry name" value="DNA2/NAM7 HELICASE FAMILY"/>
    <property type="match status" value="1"/>
</dbReference>
<proteinExistence type="predicted"/>
<dbReference type="PANTHER" id="PTHR10887:SF322">
    <property type="entry name" value="HELICASE MOV-10"/>
    <property type="match status" value="1"/>
</dbReference>
<feature type="domain" description="DNA2/NAM7 helicase-like C-terminal" evidence="1">
    <location>
        <begin position="1"/>
        <end position="89"/>
    </location>
</feature>
<dbReference type="InterPro" id="IPR041679">
    <property type="entry name" value="DNA2/NAM7-like_C"/>
</dbReference>
<reference evidence="2" key="1">
    <citation type="submission" date="2019-06" db="EMBL/GenBank/DDBJ databases">
        <title>Genomics analysis of Aphanomyces spp. identifies a new class of oomycete effector associated with host adaptation.</title>
        <authorList>
            <person name="Gaulin E."/>
        </authorList>
    </citation>
    <scope>NUCLEOTIDE SEQUENCE</scope>
    <source>
        <strain evidence="2">CBS 578.67</strain>
    </source>
</reference>
<accession>A0A6A4YJV3</accession>
<gene>
    <name evidence="2" type="ORF">As57867_012732</name>
</gene>
<dbReference type="InterPro" id="IPR027417">
    <property type="entry name" value="P-loop_NTPase"/>
</dbReference>
<evidence type="ECO:0000313" key="2">
    <source>
        <dbReference type="EMBL" id="KAF0696468.1"/>
    </source>
</evidence>
<dbReference type="InterPro" id="IPR045055">
    <property type="entry name" value="DNA2/NAM7-like"/>
</dbReference>
<dbReference type="GO" id="GO:0043186">
    <property type="term" value="C:P granule"/>
    <property type="evidence" value="ECO:0007669"/>
    <property type="project" value="TreeGrafter"/>
</dbReference>
<evidence type="ECO:0000259" key="1">
    <source>
        <dbReference type="Pfam" id="PF13087"/>
    </source>
</evidence>
<sequence length="195" mass="21605">DIGIITPYAKQRAKLQQAIATRQWKGIVVGSVEQFQGGERRVILVSTVRSSSDFFDDDAKFNLGFVAHPKRFNVAITRAQALLIVVGNPDVLETSEIWRAFLEHCILLGACAGRLPTAATAAVFANENMDDDEDDDDEYYKPMDVQAAVDLFMVTRTNDPMTMVRDEDEQPMTMVREDDDVGVANGKEVANCTIS</sequence>
<dbReference type="EMBL" id="VJMH01005393">
    <property type="protein sequence ID" value="KAF0696468.1"/>
    <property type="molecule type" value="Genomic_DNA"/>
</dbReference>
<protein>
    <recommendedName>
        <fullName evidence="1">DNA2/NAM7 helicase-like C-terminal domain-containing protein</fullName>
    </recommendedName>
</protein>
<dbReference type="InterPro" id="IPR047187">
    <property type="entry name" value="SF1_C_Upf1"/>
</dbReference>
<comment type="caution">
    <text evidence="2">The sequence shown here is derived from an EMBL/GenBank/DDBJ whole genome shotgun (WGS) entry which is preliminary data.</text>
</comment>
<dbReference type="OrthoDB" id="6513042at2759"/>
<dbReference type="CDD" id="cd18808">
    <property type="entry name" value="SF1_C_Upf1"/>
    <property type="match status" value="1"/>
</dbReference>
<dbReference type="GO" id="GO:0035194">
    <property type="term" value="P:regulatory ncRNA-mediated post-transcriptional gene silencing"/>
    <property type="evidence" value="ECO:0007669"/>
    <property type="project" value="TreeGrafter"/>
</dbReference>
<name>A0A6A4YJV3_9STRA</name>